<reference evidence="3 4" key="1">
    <citation type="submission" date="2015-10" db="EMBL/GenBank/DDBJ databases">
        <title>The cercosporin biosynthetic gene cluster was horizontally transferred to several fungal lineages and shown to be expanded in Cercospora beticola based on microsynteny with recipient genomes.</title>
        <authorList>
            <person name="De Jonge R."/>
            <person name="Ebert M.K."/>
            <person name="Suttle J.C."/>
            <person name="Jurick Ii W.M."/>
            <person name="Secor G.A."/>
            <person name="Thomma B.P."/>
            <person name="Van De Peer Y."/>
            <person name="Bolton M.D."/>
        </authorList>
    </citation>
    <scope>NUCLEOTIDE SEQUENCE [LARGE SCALE GENOMIC DNA]</scope>
    <source>
        <strain evidence="3 4">09-40</strain>
    </source>
</reference>
<evidence type="ECO:0000256" key="2">
    <source>
        <dbReference type="SAM" id="MobiDB-lite"/>
    </source>
</evidence>
<dbReference type="OrthoDB" id="3366546at2759"/>
<sequence>MTRFRIRRFPLGGSKISQVQAPETSQSRSVDNPGNMDAEKLLKAYGWSGSGSLDSHNGAQSRGLSKPLLISKKVDVLGVGLNKHAAVSDQWWMRAYDSGLKDLGTGKKSTLAQVREKGMFAGGLYGRFVKGESEGGTIQQWNEEQKKRKREDDDSGYDSLGKKVKTEGAEKVKKTVSRRVDAFTQEARKRGLLEIRVVKNRAIEGKAKGKSIQSLYGEDAVARVFKDAGLEPSSKEDRKKQDKYERERRVRRFRQAAKTFVISQLTPEEQAQLEAIDYMRDKTHEEKKRDRRRTRLEKAEAKAAQKAAKEQQRLLDVEMKAWEMDMTSEAYLKYRKDKKKARKEGISLEEYYRQQEQGVKRYEAELAAEAEEADKAGLSIEEYQEQQEQLRAVHAEHGDKVLMHTTTAVDGWTLSAHYKEQEAKAAKAGLSLEEYYKKLNESLDAEKAKAELEKSEADDQKQPGGPPTSHDEGLAHSGSVQVVDNEGKVRYTWDPQIPVPLDPSIWEGLDVKLLPKRVRKARRQWMENQREAKKAAESTGAVTKGAESKVARKIARQEAMAIKILSESRKQKKGKGAGKMSTLDGIGSVPLIDVTTKNPEPFTAEEMAAARTLARKVLKDQKMKKKAVKASA</sequence>
<evidence type="ECO:0000313" key="3">
    <source>
        <dbReference type="EMBL" id="PIB03133.1"/>
    </source>
</evidence>
<gene>
    <name evidence="3" type="ORF">CB0940_12038</name>
</gene>
<feature type="region of interest" description="Disordered" evidence="2">
    <location>
        <begin position="447"/>
        <end position="475"/>
    </location>
</feature>
<dbReference type="Proteomes" id="UP000230605">
    <property type="component" value="Chromosome 10"/>
</dbReference>
<evidence type="ECO:0008006" key="5">
    <source>
        <dbReference type="Google" id="ProtNLM"/>
    </source>
</evidence>
<evidence type="ECO:0000313" key="4">
    <source>
        <dbReference type="Proteomes" id="UP000230605"/>
    </source>
</evidence>
<dbReference type="AlphaFoldDB" id="A0A2G5IF90"/>
<evidence type="ECO:0000256" key="1">
    <source>
        <dbReference type="SAM" id="Coils"/>
    </source>
</evidence>
<feature type="compositionally biased region" description="Basic and acidic residues" evidence="2">
    <location>
        <begin position="143"/>
        <end position="152"/>
    </location>
</feature>
<feature type="compositionally biased region" description="Basic and acidic residues" evidence="2">
    <location>
        <begin position="447"/>
        <end position="461"/>
    </location>
</feature>
<proteinExistence type="predicted"/>
<keyword evidence="1" id="KW-0175">Coiled coil</keyword>
<name>A0A2G5IF90_CERBT</name>
<feature type="region of interest" description="Disordered" evidence="2">
    <location>
        <begin position="15"/>
        <end position="35"/>
    </location>
</feature>
<dbReference type="EMBL" id="LKMD01000099">
    <property type="protein sequence ID" value="PIB03133.1"/>
    <property type="molecule type" value="Genomic_DNA"/>
</dbReference>
<protein>
    <recommendedName>
        <fullName evidence="5">G-patch domain-containing protein</fullName>
    </recommendedName>
</protein>
<accession>A0A2G5IF90</accession>
<feature type="region of interest" description="Disordered" evidence="2">
    <location>
        <begin position="136"/>
        <end position="162"/>
    </location>
</feature>
<feature type="coiled-coil region" evidence="1">
    <location>
        <begin position="352"/>
        <end position="400"/>
    </location>
</feature>
<feature type="coiled-coil region" evidence="1">
    <location>
        <begin position="284"/>
        <end position="311"/>
    </location>
</feature>
<feature type="compositionally biased region" description="Polar residues" evidence="2">
    <location>
        <begin position="15"/>
        <end position="32"/>
    </location>
</feature>
<comment type="caution">
    <text evidence="3">The sequence shown here is derived from an EMBL/GenBank/DDBJ whole genome shotgun (WGS) entry which is preliminary data.</text>
</comment>
<organism evidence="3 4">
    <name type="scientific">Cercospora beticola</name>
    <name type="common">Sugarbeet leaf spot fungus</name>
    <dbReference type="NCBI Taxonomy" id="122368"/>
    <lineage>
        <taxon>Eukaryota</taxon>
        <taxon>Fungi</taxon>
        <taxon>Dikarya</taxon>
        <taxon>Ascomycota</taxon>
        <taxon>Pezizomycotina</taxon>
        <taxon>Dothideomycetes</taxon>
        <taxon>Dothideomycetidae</taxon>
        <taxon>Mycosphaerellales</taxon>
        <taxon>Mycosphaerellaceae</taxon>
        <taxon>Cercospora</taxon>
    </lineage>
</organism>